<dbReference type="InterPro" id="IPR003593">
    <property type="entry name" value="AAA+_ATPase"/>
</dbReference>
<dbReference type="InterPro" id="IPR027417">
    <property type="entry name" value="P-loop_NTPase"/>
</dbReference>
<dbReference type="SUPFAM" id="SSF50331">
    <property type="entry name" value="MOP-like"/>
    <property type="match status" value="1"/>
</dbReference>
<dbReference type="Proteomes" id="UP001501710">
    <property type="component" value="Unassembled WGS sequence"/>
</dbReference>
<feature type="region of interest" description="Disordered" evidence="4">
    <location>
        <begin position="360"/>
        <end position="380"/>
    </location>
</feature>
<evidence type="ECO:0000256" key="4">
    <source>
        <dbReference type="SAM" id="MobiDB-lite"/>
    </source>
</evidence>
<dbReference type="InterPro" id="IPR047641">
    <property type="entry name" value="ABC_transpr_MalK/UgpC-like"/>
</dbReference>
<organism evidence="6 7">
    <name type="scientific">Actinomadura meridiana</name>
    <dbReference type="NCBI Taxonomy" id="559626"/>
    <lineage>
        <taxon>Bacteria</taxon>
        <taxon>Bacillati</taxon>
        <taxon>Actinomycetota</taxon>
        <taxon>Actinomycetes</taxon>
        <taxon>Streptosporangiales</taxon>
        <taxon>Thermomonosporaceae</taxon>
        <taxon>Actinomadura</taxon>
    </lineage>
</organism>
<evidence type="ECO:0000313" key="7">
    <source>
        <dbReference type="Proteomes" id="UP001501710"/>
    </source>
</evidence>
<dbReference type="PANTHER" id="PTHR43875:SF1">
    <property type="entry name" value="OSMOPROTECTIVE COMPOUNDS UPTAKE ATP-BINDING PROTEIN GGTA"/>
    <property type="match status" value="1"/>
</dbReference>
<proteinExistence type="predicted"/>
<keyword evidence="2" id="KW-0547">Nucleotide-binding</keyword>
<sequence length="472" mass="51059">MTDVVLDGVHKVYTGGVTAVRNIRLRINDGELFVLLGPSGCGKSTILRMIAGLEEITEGDLWMNGGRANDLPPRDRNVAMVFQEGALYPHRTVKGNMMFPLEVSGDDRAEANARVMELARALGINTMVDRLPRTLSGGQRQRAAIGRALIREPSLFLLDEPLSSLDAGLRTELRVEISALVRSTGTTTVYVTHDQVEAMTMADRMAVLRDGVLEDVGTPEQIYEDPATVFVAAFLSSPPINLLQGTLWTVEDEGLLIDFGPQRMMVPWDDPRASSLISHQGQHVTVGIRPDTLTPIAPGTPAQPGTVLSGQVRALEFHGHEWLAYAEAGITTVDPTEVGRSAAPATYEPERPGLRDRLKDLLGRPSQDEPPPEEHVPGHHRRADLIFRIAPGSRPNRGDHVALAVDLDRVLFFGADGRRVTPVHRHQTAPPRMHRPGHASQETRAHDTGAFGTPGPTGGYGTTGGFGGAGGH</sequence>
<evidence type="ECO:0000256" key="3">
    <source>
        <dbReference type="ARBA" id="ARBA00022840"/>
    </source>
</evidence>
<accession>A0ABP8BXI0</accession>
<dbReference type="Gene3D" id="3.40.50.300">
    <property type="entry name" value="P-loop containing nucleotide triphosphate hydrolases"/>
    <property type="match status" value="1"/>
</dbReference>
<protein>
    <submittedName>
        <fullName evidence="6">ABC transporter ATP-binding protein</fullName>
    </submittedName>
</protein>
<dbReference type="PROSITE" id="PS00211">
    <property type="entry name" value="ABC_TRANSPORTER_1"/>
    <property type="match status" value="1"/>
</dbReference>
<name>A0ABP8BXI0_9ACTN</name>
<dbReference type="Pfam" id="PF00005">
    <property type="entry name" value="ABC_tran"/>
    <property type="match status" value="1"/>
</dbReference>
<dbReference type="PANTHER" id="PTHR43875">
    <property type="entry name" value="MALTODEXTRIN IMPORT ATP-BINDING PROTEIN MSMX"/>
    <property type="match status" value="1"/>
</dbReference>
<reference evidence="7" key="1">
    <citation type="journal article" date="2019" name="Int. J. Syst. Evol. Microbiol.">
        <title>The Global Catalogue of Microorganisms (GCM) 10K type strain sequencing project: providing services to taxonomists for standard genome sequencing and annotation.</title>
        <authorList>
            <consortium name="The Broad Institute Genomics Platform"/>
            <consortium name="The Broad Institute Genome Sequencing Center for Infectious Disease"/>
            <person name="Wu L."/>
            <person name="Ma J."/>
        </authorList>
    </citation>
    <scope>NUCLEOTIDE SEQUENCE [LARGE SCALE GENOMIC DNA]</scope>
    <source>
        <strain evidence="7">JCM 17440</strain>
    </source>
</reference>
<dbReference type="SUPFAM" id="SSF52540">
    <property type="entry name" value="P-loop containing nucleoside triphosphate hydrolases"/>
    <property type="match status" value="1"/>
</dbReference>
<evidence type="ECO:0000256" key="1">
    <source>
        <dbReference type="ARBA" id="ARBA00022448"/>
    </source>
</evidence>
<dbReference type="EMBL" id="BAABAS010000005">
    <property type="protein sequence ID" value="GAA4229599.1"/>
    <property type="molecule type" value="Genomic_DNA"/>
</dbReference>
<dbReference type="Gene3D" id="2.40.50.100">
    <property type="match status" value="1"/>
</dbReference>
<dbReference type="InterPro" id="IPR003439">
    <property type="entry name" value="ABC_transporter-like_ATP-bd"/>
</dbReference>
<gene>
    <name evidence="6" type="ORF">GCM10022254_22390</name>
</gene>
<dbReference type="GO" id="GO:0005524">
    <property type="term" value="F:ATP binding"/>
    <property type="evidence" value="ECO:0007669"/>
    <property type="project" value="UniProtKB-KW"/>
</dbReference>
<keyword evidence="7" id="KW-1185">Reference proteome</keyword>
<dbReference type="PROSITE" id="PS50893">
    <property type="entry name" value="ABC_TRANSPORTER_2"/>
    <property type="match status" value="1"/>
</dbReference>
<feature type="compositionally biased region" description="Gly residues" evidence="4">
    <location>
        <begin position="455"/>
        <end position="472"/>
    </location>
</feature>
<evidence type="ECO:0000256" key="2">
    <source>
        <dbReference type="ARBA" id="ARBA00022741"/>
    </source>
</evidence>
<evidence type="ECO:0000313" key="6">
    <source>
        <dbReference type="EMBL" id="GAA4229599.1"/>
    </source>
</evidence>
<comment type="caution">
    <text evidence="6">The sequence shown here is derived from an EMBL/GenBank/DDBJ whole genome shotgun (WGS) entry which is preliminary data.</text>
</comment>
<feature type="domain" description="ABC transporter" evidence="5">
    <location>
        <begin position="4"/>
        <end position="235"/>
    </location>
</feature>
<dbReference type="InterPro" id="IPR008995">
    <property type="entry name" value="Mo/tungstate-bd_C_term_dom"/>
</dbReference>
<keyword evidence="3 6" id="KW-0067">ATP-binding</keyword>
<dbReference type="RefSeq" id="WP_344894009.1">
    <property type="nucleotide sequence ID" value="NZ_BAABAS010000005.1"/>
</dbReference>
<feature type="region of interest" description="Disordered" evidence="4">
    <location>
        <begin position="421"/>
        <end position="472"/>
    </location>
</feature>
<dbReference type="SMART" id="SM00382">
    <property type="entry name" value="AAA"/>
    <property type="match status" value="1"/>
</dbReference>
<dbReference type="InterPro" id="IPR017871">
    <property type="entry name" value="ABC_transporter-like_CS"/>
</dbReference>
<feature type="compositionally biased region" description="Basic residues" evidence="4">
    <location>
        <begin position="421"/>
        <end position="437"/>
    </location>
</feature>
<evidence type="ECO:0000259" key="5">
    <source>
        <dbReference type="PROSITE" id="PS50893"/>
    </source>
</evidence>
<keyword evidence="1" id="KW-0813">Transport</keyword>